<name>A0ABV6S2G1_9SPHN</name>
<dbReference type="InterPro" id="IPR006091">
    <property type="entry name" value="Acyl-CoA_Oxase/DH_mid-dom"/>
</dbReference>
<reference evidence="17 18" key="1">
    <citation type="submission" date="2024-09" db="EMBL/GenBank/DDBJ databases">
        <authorList>
            <person name="Sun Q."/>
            <person name="Mori K."/>
        </authorList>
    </citation>
    <scope>NUCLEOTIDE SEQUENCE [LARGE SCALE GENOMIC DNA]</scope>
    <source>
        <strain evidence="17 18">CICC 11035S</strain>
    </source>
</reference>
<dbReference type="InterPro" id="IPR036250">
    <property type="entry name" value="AcylCo_DH-like_C"/>
</dbReference>
<dbReference type="InterPro" id="IPR009100">
    <property type="entry name" value="AcylCoA_DH/oxidase_NM_dom_sf"/>
</dbReference>
<evidence type="ECO:0000313" key="17">
    <source>
        <dbReference type="EMBL" id="MFC0683429.1"/>
    </source>
</evidence>
<evidence type="ECO:0000256" key="10">
    <source>
        <dbReference type="ARBA" id="ARBA00034345"/>
    </source>
</evidence>
<comment type="similarity">
    <text evidence="8">Belongs to the DszC flavin monooxygenase family.</text>
</comment>
<evidence type="ECO:0000256" key="11">
    <source>
        <dbReference type="ARBA" id="ARBA00047859"/>
    </source>
</evidence>
<evidence type="ECO:0000259" key="16">
    <source>
        <dbReference type="Pfam" id="PF08028"/>
    </source>
</evidence>
<evidence type="ECO:0000256" key="4">
    <source>
        <dbReference type="ARBA" id="ARBA00022741"/>
    </source>
</evidence>
<comment type="subcellular location">
    <subcellularLocation>
        <location evidence="1">Cytoplasm</location>
    </subcellularLocation>
</comment>
<keyword evidence="2" id="KW-0285">Flavoprotein</keyword>
<feature type="domain" description="Acyl-CoA dehydrogenase/oxidase N-terminal" evidence="15">
    <location>
        <begin position="21"/>
        <end position="93"/>
    </location>
</feature>
<dbReference type="EC" id="1.14.14.21" evidence="9"/>
<evidence type="ECO:0000259" key="15">
    <source>
        <dbReference type="Pfam" id="PF02771"/>
    </source>
</evidence>
<evidence type="ECO:0000256" key="2">
    <source>
        <dbReference type="ARBA" id="ARBA00022630"/>
    </source>
</evidence>
<comment type="caution">
    <text evidence="17">The sequence shown here is derived from an EMBL/GenBank/DDBJ whole genome shotgun (WGS) entry which is preliminary data.</text>
</comment>
<proteinExistence type="inferred from homology"/>
<keyword evidence="3" id="KW-0288">FMN</keyword>
<dbReference type="Pfam" id="PF02771">
    <property type="entry name" value="Acyl-CoA_dh_N"/>
    <property type="match status" value="1"/>
</dbReference>
<protein>
    <recommendedName>
        <fullName evidence="10">Dibenzothiophene monooxygenase</fullName>
        <ecNumber evidence="9">1.14.14.21</ecNumber>
    </recommendedName>
</protein>
<dbReference type="Proteomes" id="UP001589858">
    <property type="component" value="Unassembled WGS sequence"/>
</dbReference>
<feature type="domain" description="Acyl-CoA oxidase/dehydrogenase middle" evidence="14">
    <location>
        <begin position="132"/>
        <end position="213"/>
    </location>
</feature>
<evidence type="ECO:0000256" key="8">
    <source>
        <dbReference type="ARBA" id="ARBA00034317"/>
    </source>
</evidence>
<keyword evidence="4" id="KW-0547">Nucleotide-binding</keyword>
<evidence type="ECO:0000256" key="5">
    <source>
        <dbReference type="ARBA" id="ARBA00023002"/>
    </source>
</evidence>
<dbReference type="SUPFAM" id="SSF56645">
    <property type="entry name" value="Acyl-CoA dehydrogenase NM domain-like"/>
    <property type="match status" value="1"/>
</dbReference>
<dbReference type="Gene3D" id="2.40.110.10">
    <property type="entry name" value="Butyryl-CoA Dehydrogenase, subunit A, domain 2"/>
    <property type="match status" value="1"/>
</dbReference>
<dbReference type="Pfam" id="PF08028">
    <property type="entry name" value="Acyl-CoA_dh_2"/>
    <property type="match status" value="1"/>
</dbReference>
<accession>A0ABV6S2G1</accession>
<dbReference type="EMBL" id="JBHLTM010000010">
    <property type="protein sequence ID" value="MFC0683429.1"/>
    <property type="molecule type" value="Genomic_DNA"/>
</dbReference>
<gene>
    <name evidence="17" type="ORF">ACFFF8_02345</name>
</gene>
<evidence type="ECO:0000256" key="1">
    <source>
        <dbReference type="ARBA" id="ARBA00004496"/>
    </source>
</evidence>
<evidence type="ECO:0000256" key="6">
    <source>
        <dbReference type="ARBA" id="ARBA00023033"/>
    </source>
</evidence>
<dbReference type="Gene3D" id="1.20.140.10">
    <property type="entry name" value="Butyryl-CoA Dehydrogenase, subunit A, domain 3"/>
    <property type="match status" value="1"/>
</dbReference>
<organism evidence="17 18">
    <name type="scientific">Novosphingobium clariflavum</name>
    <dbReference type="NCBI Taxonomy" id="2029884"/>
    <lineage>
        <taxon>Bacteria</taxon>
        <taxon>Pseudomonadati</taxon>
        <taxon>Pseudomonadota</taxon>
        <taxon>Alphaproteobacteria</taxon>
        <taxon>Sphingomonadales</taxon>
        <taxon>Sphingomonadaceae</taxon>
        <taxon>Novosphingobium</taxon>
    </lineage>
</organism>
<comment type="catalytic activity">
    <reaction evidence="12">
        <text>dibenzothiophene 5-oxide + FMNH2 + O2 = dibenzothiophene 5,5-dioxide + FMN + H2O + H(+)</text>
        <dbReference type="Rhea" id="RHEA:49080"/>
        <dbReference type="ChEBI" id="CHEBI:15377"/>
        <dbReference type="ChEBI" id="CHEBI:15378"/>
        <dbReference type="ChEBI" id="CHEBI:15379"/>
        <dbReference type="ChEBI" id="CHEBI:23683"/>
        <dbReference type="ChEBI" id="CHEBI:57618"/>
        <dbReference type="ChEBI" id="CHEBI:58210"/>
        <dbReference type="ChEBI" id="CHEBI:90356"/>
    </reaction>
</comment>
<keyword evidence="5" id="KW-0560">Oxidoreductase</keyword>
<dbReference type="RefSeq" id="WP_267225171.1">
    <property type="nucleotide sequence ID" value="NZ_JAPCWC010000071.1"/>
</dbReference>
<evidence type="ECO:0000256" key="9">
    <source>
        <dbReference type="ARBA" id="ARBA00034328"/>
    </source>
</evidence>
<evidence type="ECO:0000313" key="18">
    <source>
        <dbReference type="Proteomes" id="UP001589858"/>
    </source>
</evidence>
<evidence type="ECO:0000256" key="7">
    <source>
        <dbReference type="ARBA" id="ARBA00034307"/>
    </source>
</evidence>
<dbReference type="PANTHER" id="PTHR43884:SF12">
    <property type="entry name" value="ISOVALERYL-COA DEHYDROGENASE, MITOCHONDRIAL-RELATED"/>
    <property type="match status" value="1"/>
</dbReference>
<dbReference type="SUPFAM" id="SSF47203">
    <property type="entry name" value="Acyl-CoA dehydrogenase C-terminal domain-like"/>
    <property type="match status" value="1"/>
</dbReference>
<dbReference type="PANTHER" id="PTHR43884">
    <property type="entry name" value="ACYL-COA DEHYDROGENASE"/>
    <property type="match status" value="1"/>
</dbReference>
<keyword evidence="6" id="KW-0503">Monooxygenase</keyword>
<comment type="catalytic activity">
    <reaction evidence="11">
        <text>dibenzothiophene + FMNH2 + O2 = dibenzothiophene 5-oxide + FMN + H2O + H(+)</text>
        <dbReference type="Rhea" id="RHEA:49076"/>
        <dbReference type="ChEBI" id="CHEBI:15377"/>
        <dbReference type="ChEBI" id="CHEBI:15378"/>
        <dbReference type="ChEBI" id="CHEBI:15379"/>
        <dbReference type="ChEBI" id="CHEBI:23681"/>
        <dbReference type="ChEBI" id="CHEBI:23683"/>
        <dbReference type="ChEBI" id="CHEBI:57618"/>
        <dbReference type="ChEBI" id="CHEBI:58210"/>
    </reaction>
</comment>
<dbReference type="Gene3D" id="1.10.540.10">
    <property type="entry name" value="Acyl-CoA dehydrogenase/oxidase, N-terminal domain"/>
    <property type="match status" value="1"/>
</dbReference>
<dbReference type="InterPro" id="IPR037069">
    <property type="entry name" value="AcylCoA_DH/ox_N_sf"/>
</dbReference>
<feature type="domain" description="Acyl-CoA dehydrogenase C-terminal" evidence="16">
    <location>
        <begin position="240"/>
        <end position="372"/>
    </location>
</feature>
<sequence length="402" mass="43237">MSTHDTALRDARPETIDEIIAELAPGAAHRDLERELPVDFVNRLLAAGLGALRVPAGYRGGGATIAELAEVLIALAAADSNLAQIFRGHLGFVELLRLWPRTPASEALLRSAGNGALFGPAASEKARPDGAASTLFDIRTRLVEDDEGLWLSGEKYYTTGSLFADWINVLVPQEQGFAEVVVPRDSPGLTILDDWQGFGQRLTASGTAIFDRVPVLPEHVFIHADQDAFRYIQAFYQFVHVSTQAGIAQRISADIAETVRGRTRSYPLAATSEPSKDHQVLAVVGETESRAYAARATARQLALDLEKYIQGSKVGDALDQAVIGAASAQISNTRLVGESAWLLFDAGSASSTDTALDLDRHWRNARTVSSHNPVIYKAAQIGNYLVSGVVANELASLRPARS</sequence>
<dbReference type="InterPro" id="IPR046373">
    <property type="entry name" value="Acyl-CoA_Oxase/DH_mid-dom_sf"/>
</dbReference>
<evidence type="ECO:0000259" key="14">
    <source>
        <dbReference type="Pfam" id="PF02770"/>
    </source>
</evidence>
<dbReference type="PIRSF" id="PIRSF016578">
    <property type="entry name" value="HsaA"/>
    <property type="match status" value="1"/>
</dbReference>
<dbReference type="InterPro" id="IPR013107">
    <property type="entry name" value="Acyl-CoA_DH_C"/>
</dbReference>
<evidence type="ECO:0000256" key="3">
    <source>
        <dbReference type="ARBA" id="ARBA00022643"/>
    </source>
</evidence>
<comment type="catalytic activity">
    <reaction evidence="13">
        <text>dibenzothiophene + 2 FMNH2 + 2 O2 = dibenzothiophene 5,5-dioxide + 2 FMN + 2 H2O + 2 H(+)</text>
        <dbReference type="Rhea" id="RHEA:49072"/>
        <dbReference type="ChEBI" id="CHEBI:15377"/>
        <dbReference type="ChEBI" id="CHEBI:15378"/>
        <dbReference type="ChEBI" id="CHEBI:15379"/>
        <dbReference type="ChEBI" id="CHEBI:23681"/>
        <dbReference type="ChEBI" id="CHEBI:57618"/>
        <dbReference type="ChEBI" id="CHEBI:58210"/>
        <dbReference type="ChEBI" id="CHEBI:90356"/>
        <dbReference type="EC" id="1.14.14.21"/>
    </reaction>
</comment>
<dbReference type="Pfam" id="PF02770">
    <property type="entry name" value="Acyl-CoA_dh_M"/>
    <property type="match status" value="1"/>
</dbReference>
<keyword evidence="18" id="KW-1185">Reference proteome</keyword>
<comment type="pathway">
    <text evidence="7">Sulfur metabolism; dibenzothiophene degradation.</text>
</comment>
<evidence type="ECO:0000256" key="13">
    <source>
        <dbReference type="ARBA" id="ARBA00049456"/>
    </source>
</evidence>
<evidence type="ECO:0000256" key="12">
    <source>
        <dbReference type="ARBA" id="ARBA00048445"/>
    </source>
</evidence>
<dbReference type="InterPro" id="IPR013786">
    <property type="entry name" value="AcylCoA_DH/ox_N"/>
</dbReference>